<dbReference type="Gene3D" id="2.40.50.100">
    <property type="match status" value="1"/>
</dbReference>
<dbReference type="Proteomes" id="UP000352698">
    <property type="component" value="Unassembled WGS sequence"/>
</dbReference>
<dbReference type="AlphaFoldDB" id="A0A1V8W9S1"/>
<dbReference type="EMBL" id="CABEEP010000001">
    <property type="protein sequence ID" value="VTQ60193.1"/>
    <property type="molecule type" value="Genomic_DNA"/>
</dbReference>
<proteinExistence type="predicted"/>
<dbReference type="GO" id="GO:0019464">
    <property type="term" value="P:glycine decarboxylation via glycine cleavage system"/>
    <property type="evidence" value="ECO:0007669"/>
    <property type="project" value="InterPro"/>
</dbReference>
<dbReference type="GO" id="GO:0005960">
    <property type="term" value="C:glycine cleavage complex"/>
    <property type="evidence" value="ECO:0007669"/>
    <property type="project" value="InterPro"/>
</dbReference>
<dbReference type="InterPro" id="IPR033753">
    <property type="entry name" value="GCV_H/Fam206"/>
</dbReference>
<dbReference type="PANTHER" id="PTHR11715:SF3">
    <property type="entry name" value="GLYCINE CLEAVAGE SYSTEM H PROTEIN-RELATED"/>
    <property type="match status" value="1"/>
</dbReference>
<sequence>MAGKHLKKKDNLWILFNGKEYCVGLTNEAQKELGDITFANLPKAGQSYQIGEPLIEVEAEKAVSEFASPLSGTVSSVNEKINEDINVLNDQDEMNAWLLSFKEVDPTEFEKL</sequence>
<gene>
    <name evidence="2" type="primary">gcvH</name>
    <name evidence="2" type="ORF">NCTC12204_00563</name>
</gene>
<dbReference type="Pfam" id="PF01597">
    <property type="entry name" value="GCV_H"/>
    <property type="match status" value="1"/>
</dbReference>
<dbReference type="InterPro" id="IPR002930">
    <property type="entry name" value="GCV_H"/>
</dbReference>
<dbReference type="InterPro" id="IPR000089">
    <property type="entry name" value="Biotin_lipoyl"/>
</dbReference>
<accession>A0A1V8W9S1</accession>
<keyword evidence="1" id="KW-0450">Lipoyl</keyword>
<dbReference type="PANTHER" id="PTHR11715">
    <property type="entry name" value="GLYCINE CLEAVAGE SYSTEM H PROTEIN"/>
    <property type="match status" value="1"/>
</dbReference>
<dbReference type="GO" id="GO:0009249">
    <property type="term" value="P:protein lipoylation"/>
    <property type="evidence" value="ECO:0007669"/>
    <property type="project" value="TreeGrafter"/>
</dbReference>
<dbReference type="RefSeq" id="WP_010738390.1">
    <property type="nucleotide sequence ID" value="NZ_AP027299.1"/>
</dbReference>
<comment type="caution">
    <text evidence="2">The sequence shown here is derived from an EMBL/GenBank/DDBJ whole genome shotgun (WGS) entry which is preliminary data.</text>
</comment>
<evidence type="ECO:0000313" key="2">
    <source>
        <dbReference type="EMBL" id="VTQ60193.1"/>
    </source>
</evidence>
<dbReference type="InterPro" id="IPR011053">
    <property type="entry name" value="Single_hybrid_motif"/>
</dbReference>
<dbReference type="GeneID" id="56785767"/>
<dbReference type="GO" id="GO:0005737">
    <property type="term" value="C:cytoplasm"/>
    <property type="evidence" value="ECO:0007669"/>
    <property type="project" value="TreeGrafter"/>
</dbReference>
<dbReference type="STRING" id="1354.A6P53_02415"/>
<reference evidence="2 3" key="1">
    <citation type="submission" date="2019-05" db="EMBL/GenBank/DDBJ databases">
        <authorList>
            <consortium name="Pathogen Informatics"/>
        </authorList>
    </citation>
    <scope>NUCLEOTIDE SEQUENCE [LARGE SCALE GENOMIC DNA]</scope>
    <source>
        <strain evidence="2 3">NCTC12204</strain>
    </source>
</reference>
<evidence type="ECO:0000313" key="3">
    <source>
        <dbReference type="Proteomes" id="UP000352698"/>
    </source>
</evidence>
<dbReference type="PROSITE" id="PS50968">
    <property type="entry name" value="BIOTINYL_LIPOYL"/>
    <property type="match status" value="1"/>
</dbReference>
<dbReference type="SUPFAM" id="SSF51230">
    <property type="entry name" value="Single hybrid motif"/>
    <property type="match status" value="1"/>
</dbReference>
<dbReference type="CDD" id="cd06848">
    <property type="entry name" value="GCS_H"/>
    <property type="match status" value="1"/>
</dbReference>
<protein>
    <submittedName>
        <fullName evidence="2">GcvH family protein</fullName>
    </submittedName>
</protein>
<evidence type="ECO:0000256" key="1">
    <source>
        <dbReference type="ARBA" id="ARBA00022823"/>
    </source>
</evidence>
<organism evidence="2 3">
    <name type="scientific">Enterococcus hirae</name>
    <dbReference type="NCBI Taxonomy" id="1354"/>
    <lineage>
        <taxon>Bacteria</taxon>
        <taxon>Bacillati</taxon>
        <taxon>Bacillota</taxon>
        <taxon>Bacilli</taxon>
        <taxon>Lactobacillales</taxon>
        <taxon>Enterococcaceae</taxon>
        <taxon>Enterococcus</taxon>
    </lineage>
</organism>
<name>A0A1V8W9S1_ENTHR</name>